<dbReference type="AlphaFoldDB" id="A0A545AKU6"/>
<dbReference type="InterPro" id="IPR058548">
    <property type="entry name" value="MlaB-like_STAS"/>
</dbReference>
<dbReference type="InterPro" id="IPR036513">
    <property type="entry name" value="STAS_dom_sf"/>
</dbReference>
<dbReference type="Proteomes" id="UP000317982">
    <property type="component" value="Unassembled WGS sequence"/>
</dbReference>
<dbReference type="Pfam" id="PF13466">
    <property type="entry name" value="STAS_2"/>
    <property type="match status" value="1"/>
</dbReference>
<dbReference type="Gene3D" id="3.30.750.24">
    <property type="entry name" value="STAS domain"/>
    <property type="match status" value="1"/>
</dbReference>
<dbReference type="CDD" id="cd07043">
    <property type="entry name" value="STAS_anti-anti-sigma_factors"/>
    <property type="match status" value="1"/>
</dbReference>
<proteinExistence type="predicted"/>
<protein>
    <submittedName>
        <fullName evidence="2">STAS domain-containing protein</fullName>
    </submittedName>
</protein>
<feature type="domain" description="STAS" evidence="1">
    <location>
        <begin position="42"/>
        <end position="136"/>
    </location>
</feature>
<dbReference type="InterPro" id="IPR002645">
    <property type="entry name" value="STAS_dom"/>
</dbReference>
<comment type="caution">
    <text evidence="2">The sequence shown here is derived from an EMBL/GenBank/DDBJ whole genome shotgun (WGS) entry which is preliminary data.</text>
</comment>
<reference evidence="2 3" key="1">
    <citation type="submission" date="2019-07" db="EMBL/GenBank/DDBJ databases">
        <title>Cryptosporangium phraense sp. nov., isolated from plant litter.</title>
        <authorList>
            <person name="Suriyachadkun C."/>
        </authorList>
    </citation>
    <scope>NUCLEOTIDE SEQUENCE [LARGE SCALE GENOMIC DNA]</scope>
    <source>
        <strain evidence="2 3">A-T 5661</strain>
    </source>
</reference>
<name>A0A545AKU6_9ACTN</name>
<dbReference type="OrthoDB" id="3400962at2"/>
<evidence type="ECO:0000313" key="2">
    <source>
        <dbReference type="EMBL" id="TQS41947.1"/>
    </source>
</evidence>
<keyword evidence="3" id="KW-1185">Reference proteome</keyword>
<evidence type="ECO:0000259" key="1">
    <source>
        <dbReference type="PROSITE" id="PS50801"/>
    </source>
</evidence>
<dbReference type="EMBL" id="VIRS01000021">
    <property type="protein sequence ID" value="TQS41947.1"/>
    <property type="molecule type" value="Genomic_DNA"/>
</dbReference>
<accession>A0A545AKU6</accession>
<dbReference type="InParanoid" id="A0A545AKU6"/>
<dbReference type="RefSeq" id="WP_142707659.1">
    <property type="nucleotide sequence ID" value="NZ_VIRS01000021.1"/>
</dbReference>
<evidence type="ECO:0000313" key="3">
    <source>
        <dbReference type="Proteomes" id="UP000317982"/>
    </source>
</evidence>
<dbReference type="PROSITE" id="PS50801">
    <property type="entry name" value="STAS"/>
    <property type="match status" value="1"/>
</dbReference>
<sequence>MGLGSTQRGSTQRSTVTADDIVFRDGTVLSVRRTLRYHCARFVVRGAIENRNAEWLSDVLVRPCTDPAIDVISVDLAGVTFFGAGGLHSLNRAAERASERGRWFSVWDPPPFVRRVLDAGGVTSAMLIEPPTHGRA</sequence>
<organism evidence="2 3">
    <name type="scientific">Cryptosporangium phraense</name>
    <dbReference type="NCBI Taxonomy" id="2593070"/>
    <lineage>
        <taxon>Bacteria</taxon>
        <taxon>Bacillati</taxon>
        <taxon>Actinomycetota</taxon>
        <taxon>Actinomycetes</taxon>
        <taxon>Cryptosporangiales</taxon>
        <taxon>Cryptosporangiaceae</taxon>
        <taxon>Cryptosporangium</taxon>
    </lineage>
</organism>
<gene>
    <name evidence="2" type="ORF">FL583_27085</name>
</gene>
<dbReference type="SUPFAM" id="SSF52091">
    <property type="entry name" value="SpoIIaa-like"/>
    <property type="match status" value="1"/>
</dbReference>